<dbReference type="OrthoDB" id="793469at2"/>
<gene>
    <name evidence="1" type="ORF">AHMF7605_10375</name>
</gene>
<protein>
    <submittedName>
        <fullName evidence="1">Uncharacterized protein</fullName>
    </submittedName>
</protein>
<comment type="caution">
    <text evidence="1">The sequence shown here is derived from an EMBL/GenBank/DDBJ whole genome shotgun (WGS) entry which is preliminary data.</text>
</comment>
<reference evidence="1 2" key="1">
    <citation type="submission" date="2018-03" db="EMBL/GenBank/DDBJ databases">
        <title>Adhaeribacter sp. HMF7605 Genome sequencing and assembly.</title>
        <authorList>
            <person name="Kang H."/>
            <person name="Kang J."/>
            <person name="Cha I."/>
            <person name="Kim H."/>
            <person name="Joh K."/>
        </authorList>
    </citation>
    <scope>NUCLEOTIDE SEQUENCE [LARGE SCALE GENOMIC DNA]</scope>
    <source>
        <strain evidence="1 2">HMF7605</strain>
    </source>
</reference>
<evidence type="ECO:0000313" key="1">
    <source>
        <dbReference type="EMBL" id="PSR53893.1"/>
    </source>
</evidence>
<evidence type="ECO:0000313" key="2">
    <source>
        <dbReference type="Proteomes" id="UP000240357"/>
    </source>
</evidence>
<dbReference type="Proteomes" id="UP000240357">
    <property type="component" value="Unassembled WGS sequence"/>
</dbReference>
<organism evidence="1 2">
    <name type="scientific">Adhaeribacter arboris</name>
    <dbReference type="NCBI Taxonomy" id="2072846"/>
    <lineage>
        <taxon>Bacteria</taxon>
        <taxon>Pseudomonadati</taxon>
        <taxon>Bacteroidota</taxon>
        <taxon>Cytophagia</taxon>
        <taxon>Cytophagales</taxon>
        <taxon>Hymenobacteraceae</taxon>
        <taxon>Adhaeribacter</taxon>
    </lineage>
</organism>
<keyword evidence="2" id="KW-1185">Reference proteome</keyword>
<name>A0A2T2YEI0_9BACT</name>
<accession>A0A2T2YEI0</accession>
<dbReference type="AlphaFoldDB" id="A0A2T2YEI0"/>
<sequence>MKTAEEVLNKYTTTLSDGTKVCPHESRLKAMEEYADQWKPLPSLSIMFDGEYSEQYNALQTALFYAAEGEENVYTYLNTTPKTSLVVELIQALHHIGYSISKFIPNEN</sequence>
<proteinExistence type="predicted"/>
<dbReference type="EMBL" id="PYFT01000001">
    <property type="protein sequence ID" value="PSR53893.1"/>
    <property type="molecule type" value="Genomic_DNA"/>
</dbReference>
<dbReference type="RefSeq" id="WP_106928988.1">
    <property type="nucleotide sequence ID" value="NZ_PYFT01000001.1"/>
</dbReference>